<dbReference type="Proteomes" id="UP000663843">
    <property type="component" value="Unassembled WGS sequence"/>
</dbReference>
<evidence type="ECO:0000313" key="2">
    <source>
        <dbReference type="Proteomes" id="UP000663843"/>
    </source>
</evidence>
<organism evidence="1 2">
    <name type="scientific">Rhizoctonia solani</name>
    <dbReference type="NCBI Taxonomy" id="456999"/>
    <lineage>
        <taxon>Eukaryota</taxon>
        <taxon>Fungi</taxon>
        <taxon>Dikarya</taxon>
        <taxon>Basidiomycota</taxon>
        <taxon>Agaricomycotina</taxon>
        <taxon>Agaricomycetes</taxon>
        <taxon>Cantharellales</taxon>
        <taxon>Ceratobasidiaceae</taxon>
        <taxon>Rhizoctonia</taxon>
    </lineage>
</organism>
<gene>
    <name evidence="1" type="ORF">RDB_LOCUS199205</name>
</gene>
<proteinExistence type="predicted"/>
<comment type="caution">
    <text evidence="1">The sequence shown here is derived from an EMBL/GenBank/DDBJ whole genome shotgun (WGS) entry which is preliminary data.</text>
</comment>
<dbReference type="EMBL" id="CAJMWT010010363">
    <property type="protein sequence ID" value="CAE6541865.1"/>
    <property type="molecule type" value="Genomic_DNA"/>
</dbReference>
<reference evidence="1" key="1">
    <citation type="submission" date="2021-01" db="EMBL/GenBank/DDBJ databases">
        <authorList>
            <person name="Kaushik A."/>
        </authorList>
    </citation>
    <scope>NUCLEOTIDE SEQUENCE</scope>
    <source>
        <strain evidence="1">AG2-2IIIB</strain>
    </source>
</reference>
<dbReference type="AlphaFoldDB" id="A0A8H3HT06"/>
<name>A0A8H3HT06_9AGAM</name>
<sequence>MCAPLSIACIKPKPINRATVTQDVVYDPPTLPAYIPVELKPVNGPPSNEEVATVHTALRISESFANVPSIFDPDLHVQLSQYLFDIQLARHVQRSIMTSVAQNQTVSHSDSGNTNVNNNTSPVVISQVTETTEAQNPPVNQPNTISQPVSYQSLKESSELRRLSELVVEIRDTLRSGNRILVGTQNSLARGFNAASYHWSHQGGLGFDLGAHSLINDHGEVPEAYNLPTFKRTGNCQTLSLAIDKLTEDELAQYLRFYGIGEDMIEEGDSLKIKSAMENDARAALSRRLFLNRR</sequence>
<evidence type="ECO:0000313" key="1">
    <source>
        <dbReference type="EMBL" id="CAE6541865.1"/>
    </source>
</evidence>
<protein>
    <submittedName>
        <fullName evidence="1">Uncharacterized protein</fullName>
    </submittedName>
</protein>
<accession>A0A8H3HT06</accession>